<dbReference type="Pfam" id="PF01687">
    <property type="entry name" value="Flavokinase"/>
    <property type="match status" value="1"/>
</dbReference>
<dbReference type="Pfam" id="PF00486">
    <property type="entry name" value="Trans_reg_C"/>
    <property type="match status" value="1"/>
</dbReference>
<dbReference type="GO" id="GO:0006355">
    <property type="term" value="P:regulation of DNA-templated transcription"/>
    <property type="evidence" value="ECO:0007669"/>
    <property type="project" value="InterPro"/>
</dbReference>
<dbReference type="CDD" id="cd00383">
    <property type="entry name" value="trans_reg_C"/>
    <property type="match status" value="1"/>
</dbReference>
<dbReference type="Proteomes" id="UP000280696">
    <property type="component" value="Unassembled WGS sequence"/>
</dbReference>
<sequence>MKEKNISLCGKVAHGRGIGKLVGSPTANLEILSKENTPIPGVYASSVCWKEKTYYAVTHIGKRPTIDNDENISIEVHLLNFNQDIYGEKLLVELYIKLREPQKFSDLSALLNQIRRDCIATREFFNLGDLPTTLYMDIEKHKVSVENTEVFLSTKEFDILYLLYSNPDVTFSKGQIYQAVWHEFSNDYFHAVENTIYQIRKKLRPYLNDMDCIKTVVGYGYKFQLNSKASRASQRSR</sequence>
<dbReference type="PANTHER" id="PTHR22749:SF6">
    <property type="entry name" value="RIBOFLAVIN KINASE"/>
    <property type="match status" value="1"/>
</dbReference>
<dbReference type="GO" id="GO:0008531">
    <property type="term" value="F:riboflavin kinase activity"/>
    <property type="evidence" value="ECO:0007669"/>
    <property type="project" value="UniProtKB-EC"/>
</dbReference>
<dbReference type="SMART" id="SM00862">
    <property type="entry name" value="Trans_reg_C"/>
    <property type="match status" value="1"/>
</dbReference>
<evidence type="ECO:0000256" key="1">
    <source>
        <dbReference type="ARBA" id="ARBA00012105"/>
    </source>
</evidence>
<dbReference type="SUPFAM" id="SSF46894">
    <property type="entry name" value="C-terminal effector domain of the bipartite response regulators"/>
    <property type="match status" value="1"/>
</dbReference>
<evidence type="ECO:0000256" key="7">
    <source>
        <dbReference type="ARBA" id="ARBA00023125"/>
    </source>
</evidence>
<evidence type="ECO:0000259" key="10">
    <source>
        <dbReference type="PROSITE" id="PS51755"/>
    </source>
</evidence>
<dbReference type="InterPro" id="IPR001867">
    <property type="entry name" value="OmpR/PhoB-type_DNA-bd"/>
</dbReference>
<evidence type="ECO:0000256" key="2">
    <source>
        <dbReference type="ARBA" id="ARBA00022630"/>
    </source>
</evidence>
<keyword evidence="5" id="KW-0547">Nucleotide-binding</keyword>
<dbReference type="OrthoDB" id="9803667at2"/>
<feature type="DNA-binding region" description="OmpR/PhoB-type" evidence="9">
    <location>
        <begin position="122"/>
        <end position="225"/>
    </location>
</feature>
<dbReference type="SUPFAM" id="SSF82114">
    <property type="entry name" value="Riboflavin kinase-like"/>
    <property type="match status" value="1"/>
</dbReference>
<dbReference type="InterPro" id="IPR023465">
    <property type="entry name" value="Riboflavin_kinase_dom_sf"/>
</dbReference>
<evidence type="ECO:0000256" key="9">
    <source>
        <dbReference type="PROSITE-ProRule" id="PRU01091"/>
    </source>
</evidence>
<dbReference type="RefSeq" id="WP_120471079.1">
    <property type="nucleotide sequence ID" value="NZ_RAYQ01000016.1"/>
</dbReference>
<dbReference type="EC" id="2.7.1.26" evidence="1"/>
<dbReference type="InterPro" id="IPR023468">
    <property type="entry name" value="Riboflavin_kinase"/>
</dbReference>
<dbReference type="AlphaFoldDB" id="A0A3A9ARE7"/>
<keyword evidence="2" id="KW-0285">Flavoprotein</keyword>
<dbReference type="Gene3D" id="2.40.30.30">
    <property type="entry name" value="Riboflavin kinase-like"/>
    <property type="match status" value="1"/>
</dbReference>
<reference evidence="11 12" key="1">
    <citation type="submission" date="2018-09" db="EMBL/GenBank/DDBJ databases">
        <title>Murine metabolic-syndrome-specific gut microbial biobank.</title>
        <authorList>
            <person name="Liu C."/>
        </authorList>
    </citation>
    <scope>NUCLEOTIDE SEQUENCE [LARGE SCALE GENOMIC DNA]</scope>
    <source>
        <strain evidence="11 12">0.1xD8-82</strain>
    </source>
</reference>
<comment type="catalytic activity">
    <reaction evidence="8">
        <text>riboflavin + ATP = FMN + ADP + H(+)</text>
        <dbReference type="Rhea" id="RHEA:14357"/>
        <dbReference type="ChEBI" id="CHEBI:15378"/>
        <dbReference type="ChEBI" id="CHEBI:30616"/>
        <dbReference type="ChEBI" id="CHEBI:57986"/>
        <dbReference type="ChEBI" id="CHEBI:58210"/>
        <dbReference type="ChEBI" id="CHEBI:456216"/>
        <dbReference type="EC" id="2.7.1.26"/>
    </reaction>
</comment>
<feature type="domain" description="OmpR/PhoB-type" evidence="10">
    <location>
        <begin position="122"/>
        <end position="225"/>
    </location>
</feature>
<keyword evidence="4" id="KW-0808">Transferase</keyword>
<evidence type="ECO:0000256" key="4">
    <source>
        <dbReference type="ARBA" id="ARBA00022679"/>
    </source>
</evidence>
<dbReference type="EMBL" id="RAYQ01000016">
    <property type="protein sequence ID" value="RKI90113.1"/>
    <property type="molecule type" value="Genomic_DNA"/>
</dbReference>
<dbReference type="Gene3D" id="1.10.10.10">
    <property type="entry name" value="Winged helix-like DNA-binding domain superfamily/Winged helix DNA-binding domain"/>
    <property type="match status" value="1"/>
</dbReference>
<dbReference type="GO" id="GO:0003677">
    <property type="term" value="F:DNA binding"/>
    <property type="evidence" value="ECO:0007669"/>
    <property type="project" value="UniProtKB-UniRule"/>
</dbReference>
<keyword evidence="12" id="KW-1185">Reference proteome</keyword>
<evidence type="ECO:0000313" key="11">
    <source>
        <dbReference type="EMBL" id="RKI90113.1"/>
    </source>
</evidence>
<gene>
    <name evidence="11" type="ORF">D7V94_14645</name>
</gene>
<dbReference type="PANTHER" id="PTHR22749">
    <property type="entry name" value="RIBOFLAVIN KINASE/FMN ADENYLYLTRANSFERASE"/>
    <property type="match status" value="1"/>
</dbReference>
<dbReference type="GO" id="GO:0009398">
    <property type="term" value="P:FMN biosynthetic process"/>
    <property type="evidence" value="ECO:0007669"/>
    <property type="project" value="TreeGrafter"/>
</dbReference>
<proteinExistence type="predicted"/>
<evidence type="ECO:0000256" key="5">
    <source>
        <dbReference type="ARBA" id="ARBA00022741"/>
    </source>
</evidence>
<keyword evidence="7 9" id="KW-0238">DNA-binding</keyword>
<dbReference type="InterPro" id="IPR036388">
    <property type="entry name" value="WH-like_DNA-bd_sf"/>
</dbReference>
<dbReference type="InterPro" id="IPR016032">
    <property type="entry name" value="Sig_transdc_resp-reg_C-effctor"/>
</dbReference>
<dbReference type="SMART" id="SM00904">
    <property type="entry name" value="Flavokinase"/>
    <property type="match status" value="1"/>
</dbReference>
<dbReference type="GO" id="GO:0000160">
    <property type="term" value="P:phosphorelay signal transduction system"/>
    <property type="evidence" value="ECO:0007669"/>
    <property type="project" value="InterPro"/>
</dbReference>
<accession>A0A3A9ARE7</accession>
<keyword evidence="3" id="KW-0288">FMN</keyword>
<evidence type="ECO:0000256" key="8">
    <source>
        <dbReference type="ARBA" id="ARBA00047880"/>
    </source>
</evidence>
<dbReference type="PROSITE" id="PS51755">
    <property type="entry name" value="OMPR_PHOB"/>
    <property type="match status" value="1"/>
</dbReference>
<dbReference type="InterPro" id="IPR015865">
    <property type="entry name" value="Riboflavin_kinase_bac/euk"/>
</dbReference>
<organism evidence="11 12">
    <name type="scientific">Parablautia intestinalis</name>
    <dbReference type="NCBI Taxonomy" id="2320100"/>
    <lineage>
        <taxon>Bacteria</taxon>
        <taxon>Bacillati</taxon>
        <taxon>Bacillota</taxon>
        <taxon>Clostridia</taxon>
        <taxon>Lachnospirales</taxon>
        <taxon>Lachnospiraceae</taxon>
        <taxon>Parablautia</taxon>
    </lineage>
</organism>
<keyword evidence="6" id="KW-0067">ATP-binding</keyword>
<evidence type="ECO:0000256" key="3">
    <source>
        <dbReference type="ARBA" id="ARBA00022643"/>
    </source>
</evidence>
<evidence type="ECO:0000256" key="6">
    <source>
        <dbReference type="ARBA" id="ARBA00022840"/>
    </source>
</evidence>
<name>A0A3A9ARE7_9FIRM</name>
<evidence type="ECO:0000313" key="12">
    <source>
        <dbReference type="Proteomes" id="UP000280696"/>
    </source>
</evidence>
<comment type="caution">
    <text evidence="11">The sequence shown here is derived from an EMBL/GenBank/DDBJ whole genome shotgun (WGS) entry which is preliminary data.</text>
</comment>
<dbReference type="GO" id="GO:0009231">
    <property type="term" value="P:riboflavin biosynthetic process"/>
    <property type="evidence" value="ECO:0007669"/>
    <property type="project" value="InterPro"/>
</dbReference>
<protein>
    <recommendedName>
        <fullName evidence="1">riboflavin kinase</fullName>
        <ecNumber evidence="1">2.7.1.26</ecNumber>
    </recommendedName>
</protein>
<dbReference type="GO" id="GO:0005524">
    <property type="term" value="F:ATP binding"/>
    <property type="evidence" value="ECO:0007669"/>
    <property type="project" value="UniProtKB-KW"/>
</dbReference>